<dbReference type="InterPro" id="IPR013783">
    <property type="entry name" value="Ig-like_fold"/>
</dbReference>
<dbReference type="Proteomes" id="UP000194151">
    <property type="component" value="Chromosome"/>
</dbReference>
<dbReference type="InterPro" id="IPR008964">
    <property type="entry name" value="Invasin/intimin_cell_adhesion"/>
</dbReference>
<accession>A0A1W6YH23</accession>
<dbReference type="STRING" id="1416806.CAL12_05325"/>
<evidence type="ECO:0000313" key="1">
    <source>
        <dbReference type="EMBL" id="ARP80308.1"/>
    </source>
</evidence>
<sequence length="1337" mass="141661">MRFPPAHALVKEFQMKIELLQPGEHAVPGQGLAFPMAVLVRDVRDVAIPNMAVTWTMDGHGHRFEQATTRTDKTGVARNTVVFSAPSDLGRATVSVQAADGRPQPIGSFLVVPDGAGAGGVLFHPIKDGRGATPPAPAKRSAKAMQAAAGSLPAGKAAANTLQLYYPAAGVKLAWGVPQYAWAQYLDDGGQPLKGQTLIPTGDGAVYIDPGDPKPVTDDEGWAVIKIQVTPSLGDNPPFTAQDATGNLYLQAQANPGDRTQGPVTFSTTVGGRGYLTATPATGITQGYWWAIQVTYRLADGTPAAHRSLTWHNMTGTFGTFYPMSFSRPGAGNPPATWQSQEAFSFTDQNGESTLYVLTDSGYGKDIQVTLVITSLNELSPSLDSVAVGPITVMRRPYPPAIWPIVTGDLSIKSPGKQVYVEFSESRLPDGQNVIWRSLDSRATLSYATTQVQGGKSANWVTGKNVDPLYGATISATASPQGNAATADFTLLFGNGIPTYTRLLNLSPAPTTAPLSSGEWHTLTLTCMNPDSLQVGEAVRWYADPASSIEFNPPYPGSINASKTNTVDVRAVNISTDTRIAISAEIYNRQSGKYDKASHVYTFAAQVANNARIVVNPMTPAPVMYAPSTVSATYTIGGKPVSGADIQWAATPPNTAAFSPNLSQTNSQGIASTTMTAYGPNQATGLTIVASSYDDTTQETVAGSLDVQVAAASTPPADSAAWLDLVSLEGDTLYGLTWHVLQVSYLYDDGRPVTGKRQIDWSTVNGSGAELQETSTWTDENGVATNMIHGPGTFHGDLVQAIVRVSTANPQTSQPDSATVSLILTANDVEPVSKAMTITVDGTQPINSGYACPISVKYTQADLITPMVNAPVTWAVYPYVEDSGDPPYELSFGEVNPTYTGDDGVAHNTISYNGTQDLPNAILVASCFNPVTGQTDFATTRLSFDYVSPLTGIMISRPWATNPASGNVIPSIPCQVVTARMNLASGEGDAQVKMVTEPAQLNGVQVYTTNGVQVQPVDGAYTVMSQNGAVEVLVGARFPTFFTLQAYYPVNAPQPLCDTDLWLSTLGGKYSDARFPLTIENLDMSATPPLLTMPDKSTWPDPSFTVSLPASGQQLDPDAPLAILLNYRVAYTGKVADILAPNSIDIAYAMLQPTGNTIAYFVGTSVAVTQRGNLTFDAQGQAQTYPWTGSISPTLSMPALVPPLQRVTAVDIINGLNVRILPSSTQSGWKYQAGDQITVYFYLSGKYPLPDVASNYCPSITQPARNVATLRYTIQAGDALTTGQPQVLGPLPQALLAGYGGSGTLQLNFSVQRGSTTYWSKAGNTIAMDTATIDPSL</sequence>
<gene>
    <name evidence="1" type="ORF">CAL12_05325</name>
</gene>
<dbReference type="RefSeq" id="WP_086063537.1">
    <property type="nucleotide sequence ID" value="NZ_CP021108.1"/>
</dbReference>
<keyword evidence="2" id="KW-1185">Reference proteome</keyword>
<protein>
    <recommendedName>
        <fullName evidence="3">Big-1 domain-containing protein</fullName>
    </recommendedName>
</protein>
<evidence type="ECO:0008006" key="3">
    <source>
        <dbReference type="Google" id="ProtNLM"/>
    </source>
</evidence>
<dbReference type="Gene3D" id="2.60.40.10">
    <property type="entry name" value="Immunoglobulins"/>
    <property type="match status" value="1"/>
</dbReference>
<evidence type="ECO:0000313" key="2">
    <source>
        <dbReference type="Proteomes" id="UP000194151"/>
    </source>
</evidence>
<dbReference type="OrthoDB" id="8320584at2"/>
<dbReference type="SUPFAM" id="SSF49373">
    <property type="entry name" value="Invasin/intimin cell-adhesion fragments"/>
    <property type="match status" value="1"/>
</dbReference>
<name>A0A1W6YH23_9BORD</name>
<reference evidence="1 2" key="1">
    <citation type="submission" date="2017-05" db="EMBL/GenBank/DDBJ databases">
        <title>Complete and WGS of Bordetella genogroups.</title>
        <authorList>
            <person name="Spilker T."/>
            <person name="LiPuma J."/>
        </authorList>
    </citation>
    <scope>NUCLEOTIDE SEQUENCE [LARGE SCALE GENOMIC DNA]</scope>
    <source>
        <strain evidence="1 2">AU19157</strain>
    </source>
</reference>
<dbReference type="KEGG" id="bgv:CAL12_05325"/>
<organism evidence="1 2">
    <name type="scientific">Bordetella genomosp. 8</name>
    <dbReference type="NCBI Taxonomy" id="1416806"/>
    <lineage>
        <taxon>Bacteria</taxon>
        <taxon>Pseudomonadati</taxon>
        <taxon>Pseudomonadota</taxon>
        <taxon>Betaproteobacteria</taxon>
        <taxon>Burkholderiales</taxon>
        <taxon>Alcaligenaceae</taxon>
        <taxon>Bordetella</taxon>
    </lineage>
</organism>
<proteinExistence type="predicted"/>
<dbReference type="EMBL" id="CP021108">
    <property type="protein sequence ID" value="ARP80308.1"/>
    <property type="molecule type" value="Genomic_DNA"/>
</dbReference>